<dbReference type="InterPro" id="IPR043128">
    <property type="entry name" value="Rev_trsase/Diguanyl_cyclase"/>
</dbReference>
<dbReference type="PROSITE" id="PS50883">
    <property type="entry name" value="EAL"/>
    <property type="match status" value="1"/>
</dbReference>
<sequence length="572" mass="63158">MAAADKPVPRPEARSRLAGRMFGLGLIPIAVFCAVFVFARAALGNATNNAQAWTFVIALVASICAMFALARLAARAVVGEVDAVGQAVRHVVGGGELPPLPELTPPLEGMKQDVLKLAKDFAQQQGRLQERLDTARQQIFFLTNHDPLTGLANRKTLEERLESVLVSAREQGATHALLYLDVDFFHRINDSFGHLAGDELLRGIAPILKAQLRDNEMLTRIGGDEFAVLLENVSAQYATEVATRLRDAVQSWQFEWDGKAFQVGVSVGVVAITRLTPGLAAVMSEADTACFTAKEQGRNRVFAFHDAGSSQYMRHTSRGWLKRINDALAEGAFTLLYQPILHIDPAQRGGVRRVEALLRMSDTGGELILPMSFIPVAERYDLMRTIDRWVVERAFSDFRRVAKLRDDPSPAEFAINLSGHTLSSPDFSEFLQEKLSQYAVPPQALFFEITETAAIANVERARALIEQLRAMGVRFYLDDFGSGLSSFNYLKHFPVDGIKIDGLFVKGVAKNYLDYALVESIQKIGTSLGLQTVAEYVETEEIARKLMQIGIPMGQGFYLAPPRPWEALFEAT</sequence>
<evidence type="ECO:0000259" key="2">
    <source>
        <dbReference type="PROSITE" id="PS50883"/>
    </source>
</evidence>
<dbReference type="CDD" id="cd01949">
    <property type="entry name" value="GGDEF"/>
    <property type="match status" value="1"/>
</dbReference>
<dbReference type="SMART" id="SM00052">
    <property type="entry name" value="EAL"/>
    <property type="match status" value="1"/>
</dbReference>
<dbReference type="EMBL" id="CP053069">
    <property type="protein sequence ID" value="QJR11648.1"/>
    <property type="molecule type" value="Genomic_DNA"/>
</dbReference>
<accession>A0A6M4GXP2</accession>
<dbReference type="InterPro" id="IPR001633">
    <property type="entry name" value="EAL_dom"/>
</dbReference>
<feature type="domain" description="EAL" evidence="2">
    <location>
        <begin position="317"/>
        <end position="572"/>
    </location>
</feature>
<dbReference type="Pfam" id="PF00563">
    <property type="entry name" value="EAL"/>
    <property type="match status" value="1"/>
</dbReference>
<dbReference type="PANTHER" id="PTHR33121:SF23">
    <property type="entry name" value="CYCLIC DI-GMP PHOSPHODIESTERASE PDEB"/>
    <property type="match status" value="1"/>
</dbReference>
<name>A0A6M4GXP2_9PROT</name>
<feature type="transmembrane region" description="Helical" evidence="1">
    <location>
        <begin position="21"/>
        <end position="39"/>
    </location>
</feature>
<keyword evidence="5" id="KW-1185">Reference proteome</keyword>
<dbReference type="InterPro" id="IPR029787">
    <property type="entry name" value="Nucleotide_cyclase"/>
</dbReference>
<protein>
    <submittedName>
        <fullName evidence="4">Cyclic di-GMP phosphodiesterase PdeB</fullName>
        <ecNumber evidence="4">3.1.4.52</ecNumber>
    </submittedName>
</protein>
<dbReference type="Proteomes" id="UP000501534">
    <property type="component" value="Chromosome"/>
</dbReference>
<dbReference type="PROSITE" id="PS50887">
    <property type="entry name" value="GGDEF"/>
    <property type="match status" value="1"/>
</dbReference>
<dbReference type="Gene3D" id="3.20.20.450">
    <property type="entry name" value="EAL domain"/>
    <property type="match status" value="1"/>
</dbReference>
<dbReference type="SUPFAM" id="SSF141868">
    <property type="entry name" value="EAL domain-like"/>
    <property type="match status" value="1"/>
</dbReference>
<reference evidence="4 5" key="1">
    <citation type="submission" date="2020-04" db="EMBL/GenBank/DDBJ databases">
        <title>Usitatibacter rugosus gen. nov., sp. nov. and Usitatibacter palustris sp. nov., novel members of Usitatibacteraceae fam. nov. within the order Nitrosomonadales isolated from soil.</title>
        <authorList>
            <person name="Huber K.J."/>
            <person name="Neumann-Schaal M."/>
            <person name="Geppert A."/>
            <person name="Luckner M."/>
            <person name="Wanner G."/>
            <person name="Overmann J."/>
        </authorList>
    </citation>
    <scope>NUCLEOTIDE SEQUENCE [LARGE SCALE GENOMIC DNA]</scope>
    <source>
        <strain evidence="4 5">0125_3</strain>
    </source>
</reference>
<dbReference type="InterPro" id="IPR050706">
    <property type="entry name" value="Cyclic-di-GMP_PDE-like"/>
</dbReference>
<dbReference type="Pfam" id="PF00990">
    <property type="entry name" value="GGDEF"/>
    <property type="match status" value="1"/>
</dbReference>
<evidence type="ECO:0000313" key="4">
    <source>
        <dbReference type="EMBL" id="QJR11648.1"/>
    </source>
</evidence>
<dbReference type="KEGG" id="uru:DSM104443_02727"/>
<evidence type="ECO:0000256" key="1">
    <source>
        <dbReference type="SAM" id="Phobius"/>
    </source>
</evidence>
<dbReference type="CDD" id="cd01948">
    <property type="entry name" value="EAL"/>
    <property type="match status" value="1"/>
</dbReference>
<organism evidence="4 5">
    <name type="scientific">Usitatibacter rugosus</name>
    <dbReference type="NCBI Taxonomy" id="2732067"/>
    <lineage>
        <taxon>Bacteria</taxon>
        <taxon>Pseudomonadati</taxon>
        <taxon>Pseudomonadota</taxon>
        <taxon>Betaproteobacteria</taxon>
        <taxon>Nitrosomonadales</taxon>
        <taxon>Usitatibacteraceae</taxon>
        <taxon>Usitatibacter</taxon>
    </lineage>
</organism>
<dbReference type="InterPro" id="IPR000160">
    <property type="entry name" value="GGDEF_dom"/>
</dbReference>
<dbReference type="RefSeq" id="WP_171093162.1">
    <property type="nucleotide sequence ID" value="NZ_CP053069.1"/>
</dbReference>
<proteinExistence type="predicted"/>
<evidence type="ECO:0000313" key="5">
    <source>
        <dbReference type="Proteomes" id="UP000501534"/>
    </source>
</evidence>
<dbReference type="PANTHER" id="PTHR33121">
    <property type="entry name" value="CYCLIC DI-GMP PHOSPHODIESTERASE PDEF"/>
    <property type="match status" value="1"/>
</dbReference>
<dbReference type="SUPFAM" id="SSF55073">
    <property type="entry name" value="Nucleotide cyclase"/>
    <property type="match status" value="1"/>
</dbReference>
<dbReference type="AlphaFoldDB" id="A0A6M4GXP2"/>
<keyword evidence="4" id="KW-0378">Hydrolase</keyword>
<feature type="transmembrane region" description="Helical" evidence="1">
    <location>
        <begin position="51"/>
        <end position="70"/>
    </location>
</feature>
<dbReference type="FunFam" id="3.30.70.270:FF:000001">
    <property type="entry name" value="Diguanylate cyclase domain protein"/>
    <property type="match status" value="1"/>
</dbReference>
<evidence type="ECO:0000259" key="3">
    <source>
        <dbReference type="PROSITE" id="PS50887"/>
    </source>
</evidence>
<keyword evidence="1" id="KW-0472">Membrane</keyword>
<dbReference type="GO" id="GO:0071111">
    <property type="term" value="F:cyclic-guanylate-specific phosphodiesterase activity"/>
    <property type="evidence" value="ECO:0007669"/>
    <property type="project" value="UniProtKB-EC"/>
</dbReference>
<dbReference type="SMART" id="SM00267">
    <property type="entry name" value="GGDEF"/>
    <property type="match status" value="1"/>
</dbReference>
<keyword evidence="1" id="KW-0812">Transmembrane</keyword>
<dbReference type="Gene3D" id="3.30.70.270">
    <property type="match status" value="1"/>
</dbReference>
<gene>
    <name evidence="4" type="primary">pdeB</name>
    <name evidence="4" type="ORF">DSM104443_02727</name>
</gene>
<dbReference type="EC" id="3.1.4.52" evidence="4"/>
<dbReference type="NCBIfam" id="TIGR00254">
    <property type="entry name" value="GGDEF"/>
    <property type="match status" value="1"/>
</dbReference>
<feature type="domain" description="GGDEF" evidence="3">
    <location>
        <begin position="173"/>
        <end position="306"/>
    </location>
</feature>
<keyword evidence="1" id="KW-1133">Transmembrane helix</keyword>
<dbReference type="InterPro" id="IPR035919">
    <property type="entry name" value="EAL_sf"/>
</dbReference>